<evidence type="ECO:0000313" key="2">
    <source>
        <dbReference type="Proteomes" id="UP000290037"/>
    </source>
</evidence>
<organism evidence="1 2">
    <name type="scientific">Leeuwenhoekiella palythoae</name>
    <dbReference type="NCBI Taxonomy" id="573501"/>
    <lineage>
        <taxon>Bacteria</taxon>
        <taxon>Pseudomonadati</taxon>
        <taxon>Bacteroidota</taxon>
        <taxon>Flavobacteriia</taxon>
        <taxon>Flavobacteriales</taxon>
        <taxon>Flavobacteriaceae</taxon>
        <taxon>Leeuwenhoekiella</taxon>
    </lineage>
</organism>
<evidence type="ECO:0000313" key="1">
    <source>
        <dbReference type="EMBL" id="RXG28761.1"/>
    </source>
</evidence>
<protein>
    <submittedName>
        <fullName evidence="1">Uncharacterized protein</fullName>
    </submittedName>
</protein>
<dbReference type="Proteomes" id="UP000290037">
    <property type="component" value="Unassembled WGS sequence"/>
</dbReference>
<reference evidence="1 2" key="1">
    <citation type="submission" date="2018-07" db="EMBL/GenBank/DDBJ databases">
        <title>Leeuwenhoekiella genomics.</title>
        <authorList>
            <person name="Tahon G."/>
            <person name="Willems A."/>
        </authorList>
    </citation>
    <scope>NUCLEOTIDE SEQUENCE [LARGE SCALE GENOMIC DNA]</scope>
    <source>
        <strain evidence="1 2">LMG 24856</strain>
    </source>
</reference>
<keyword evidence="2" id="KW-1185">Reference proteome</keyword>
<proteinExistence type="predicted"/>
<name>A0ABY0D394_9FLAO</name>
<sequence>MNYTKKLVNTFIVSSFGKLTLSQNFTFGRINFRLCGC</sequence>
<comment type="caution">
    <text evidence="1">The sequence shown here is derived from an EMBL/GenBank/DDBJ whole genome shotgun (WGS) entry which is preliminary data.</text>
</comment>
<accession>A0ABY0D394</accession>
<gene>
    <name evidence="1" type="ORF">DSM01_2222</name>
</gene>
<dbReference type="EMBL" id="QOVN01000004">
    <property type="protein sequence ID" value="RXG28761.1"/>
    <property type="molecule type" value="Genomic_DNA"/>
</dbReference>